<dbReference type="RefSeq" id="WP_068960088.1">
    <property type="nucleotide sequence ID" value="NZ_CAMTQK010000007.1"/>
</dbReference>
<dbReference type="Gene3D" id="3.30.420.240">
    <property type="match status" value="1"/>
</dbReference>
<name>A0A1B1S7E0_9BACT</name>
<dbReference type="AlphaFoldDB" id="A0A1B1S7E0"/>
<gene>
    <name evidence="1" type="ORF">A4V02_02525</name>
</gene>
<dbReference type="InterPro" id="IPR027417">
    <property type="entry name" value="P-loop_NTPase"/>
</dbReference>
<evidence type="ECO:0000313" key="2">
    <source>
        <dbReference type="Proteomes" id="UP000186351"/>
    </source>
</evidence>
<dbReference type="Proteomes" id="UP000186351">
    <property type="component" value="Chromosome"/>
</dbReference>
<dbReference type="EMBL" id="CP015402">
    <property type="protein sequence ID" value="ANU62709.1"/>
    <property type="molecule type" value="Genomic_DNA"/>
</dbReference>
<dbReference type="OrthoDB" id="9768556at2"/>
<proteinExistence type="predicted"/>
<dbReference type="STRING" id="1796646.A4V02_02525"/>
<sequence>MENITDILAENARRTAAMRAPYDPLTGQGSHLPRVEAIDPKGTPCRIPQTMADDPAILTVARDRHAWCMLRFSHDFEFWAATCVRIKDKLSGRDIPFVLNRPQRRVLAVLEGMRVARRPIRLIMLKARQWGGSTLIQMYMAWIQCIHHRNWHSLICAHVKDTASTIRGMYTKMLACYPDEFWPDDSPHDFRPFERSVNTRVITGRDCRVTVGSSEGQEAVRGADYAMAHLSEVAFWKDSPTQSPEGFIRAICGGIVRQPDTLIALESTANGVGNYFHSEWLRSEAGRSDKAAVFVPWYEIDIYTAEVPDAEALWRSMSDYERWLWQLGCTLDQIQWYREKLSEYPSRHLMQAEFPSSATEAFANTGSGVFAPTLIDTLRARCSDSYELGELSTASPLLPGAMTVNGFVADPCGHLKVWSRPRHGIDRYVVSVDIGGRTDRADFSVIAVIDRFPPHGLPEIVAQWRGHIDHDLLTAKAAAIASWYGNALLVVESNSLESQTTPDTDNALILLSELNRHYPNLYRRRALDSATHSLENRVGFHTNRQTKALVIGHLISLVRDSAYIERDTEACNELAVYERDPSGRYAARHGCHDDILMTRAIGLWVASQMPPPADLSDIAFHRPKRIR</sequence>
<keyword evidence="2" id="KW-1185">Reference proteome</keyword>
<evidence type="ECO:0000313" key="1">
    <source>
        <dbReference type="EMBL" id="ANU62709.1"/>
    </source>
</evidence>
<dbReference type="GeneID" id="65535716"/>
<organism evidence="1 2">
    <name type="scientific">Muribaculum intestinale</name>
    <dbReference type="NCBI Taxonomy" id="1796646"/>
    <lineage>
        <taxon>Bacteria</taxon>
        <taxon>Pseudomonadati</taxon>
        <taxon>Bacteroidota</taxon>
        <taxon>Bacteroidia</taxon>
        <taxon>Bacteroidales</taxon>
        <taxon>Muribaculaceae</taxon>
        <taxon>Muribaculum</taxon>
    </lineage>
</organism>
<dbReference type="KEGG" id="pary:A4V02_02525"/>
<dbReference type="Gene3D" id="3.40.50.300">
    <property type="entry name" value="P-loop containing nucleotide triphosphate hydrolases"/>
    <property type="match status" value="1"/>
</dbReference>
<accession>A0A1Z2XEE5</accession>
<protein>
    <recommendedName>
        <fullName evidence="3">Terminase</fullName>
    </recommendedName>
</protein>
<accession>A0A1B1S7E0</accession>
<reference evidence="2" key="1">
    <citation type="submission" date="2016-04" db="EMBL/GenBank/DDBJ databases">
        <title>Complete Genome Sequences of Twelve Strains of a Stable Defined Moderately Diverse Mouse Microbiota 2 (sDMDMm2).</title>
        <authorList>
            <person name="Uchimura Y."/>
            <person name="Wyss M."/>
            <person name="Brugiroux S."/>
            <person name="Limenitakis J.P."/>
            <person name="Stecher B."/>
            <person name="McCoy K.D."/>
            <person name="Macpherson A.J."/>
        </authorList>
    </citation>
    <scope>NUCLEOTIDE SEQUENCE [LARGE SCALE GENOMIC DNA]</scope>
    <source>
        <strain evidence="2">YL27</strain>
    </source>
</reference>
<evidence type="ECO:0008006" key="3">
    <source>
        <dbReference type="Google" id="ProtNLM"/>
    </source>
</evidence>